<dbReference type="InterPro" id="IPR029058">
    <property type="entry name" value="AB_hydrolase_fold"/>
</dbReference>
<dbReference type="OrthoDB" id="10249433at2759"/>
<sequence>MAISNSSAYYAVESTQSDDMGMKSYLFEKQNKKTRTCKWKLMLAVIVLFCLFLAVLIIIFIGLPLVVKYSICVQEKIVFTHAGLPNEPEYFTEYYFPAFRNLYVPVADLGGTTKHVLGVWHILPVEMAKIALNDTSFDYGKALADKKYDVIMYFHGTGESRADSTRKYQLLSYYFHIIAFDYRSYADSSKGTLTESKVVNDCKQLYFWIRDRTVANIYVWGQSLGSSIAANTVLKLENENIHPKGLILESAFTSFEEELYIFAWLPWFYITVVKPLHDNGFVFDTASYLKNINCSVMILHAEDDSIVPYRFGQELYKIASHRTGTTALSVYHEFNGSLGYNHYYIYQDPFLKYYIMCCCIFLVSSKYIVGVISQKNYSDIEKFDIKGVRNFYINVPRENDISDNITLGLWQILPQEFLGDFIANDEYNYEGALSDNNYKVLLYLHGNGQDRARYADSSKAELTETAIVEDIVYVYKWLKNQTNSKIYVWGHSLGTGVATHLISNLKAENISSNGLILEAPFTSLYNIAVNNRNDTYQGNVTYHLFEPHGYMHIEFLEDCDRFDKKIK</sequence>
<dbReference type="InterPro" id="IPR000073">
    <property type="entry name" value="AB_hydrolase_1"/>
</dbReference>
<dbReference type="GO" id="GO:0006660">
    <property type="term" value="P:phosphatidylserine catabolic process"/>
    <property type="evidence" value="ECO:0007669"/>
    <property type="project" value="TreeGrafter"/>
</dbReference>
<dbReference type="EMBL" id="CAACVG010009314">
    <property type="protein sequence ID" value="VEN52873.1"/>
    <property type="molecule type" value="Genomic_DNA"/>
</dbReference>
<dbReference type="PANTHER" id="PTHR12277">
    <property type="entry name" value="ALPHA/BETA HYDROLASE DOMAIN-CONTAINING PROTEIN"/>
    <property type="match status" value="1"/>
</dbReference>
<dbReference type="Gene3D" id="3.40.50.1820">
    <property type="entry name" value="alpha/beta hydrolase"/>
    <property type="match status" value="2"/>
</dbReference>
<evidence type="ECO:0000259" key="2">
    <source>
        <dbReference type="Pfam" id="PF00561"/>
    </source>
</evidence>
<dbReference type="Pfam" id="PF00561">
    <property type="entry name" value="Abhydrolase_1"/>
    <property type="match status" value="1"/>
</dbReference>
<name>A0A653CYS2_CALMS</name>
<dbReference type="GO" id="GO:0052651">
    <property type="term" value="P:monoacylglycerol catabolic process"/>
    <property type="evidence" value="ECO:0007669"/>
    <property type="project" value="TreeGrafter"/>
</dbReference>
<dbReference type="GO" id="GO:0004622">
    <property type="term" value="F:phosphatidylcholine lysophospholipase activity"/>
    <property type="evidence" value="ECO:0007669"/>
    <property type="project" value="TreeGrafter"/>
</dbReference>
<dbReference type="GO" id="GO:0047372">
    <property type="term" value="F:monoacylglycerol lipase activity"/>
    <property type="evidence" value="ECO:0007669"/>
    <property type="project" value="TreeGrafter"/>
</dbReference>
<keyword evidence="4" id="KW-1185">Reference proteome</keyword>
<protein>
    <recommendedName>
        <fullName evidence="2">AB hydrolase-1 domain-containing protein</fullName>
    </recommendedName>
</protein>
<evidence type="ECO:0000256" key="1">
    <source>
        <dbReference type="SAM" id="Phobius"/>
    </source>
</evidence>
<accession>A0A653CYS2</accession>
<evidence type="ECO:0000313" key="3">
    <source>
        <dbReference type="EMBL" id="VEN52873.1"/>
    </source>
</evidence>
<feature type="domain" description="AB hydrolase-1" evidence="2">
    <location>
        <begin position="150"/>
        <end position="273"/>
    </location>
</feature>
<dbReference type="PANTHER" id="PTHR12277:SF194">
    <property type="entry name" value="FI04476P"/>
    <property type="match status" value="1"/>
</dbReference>
<reference evidence="3 4" key="1">
    <citation type="submission" date="2019-01" db="EMBL/GenBank/DDBJ databases">
        <authorList>
            <person name="Sayadi A."/>
        </authorList>
    </citation>
    <scope>NUCLEOTIDE SEQUENCE [LARGE SCALE GENOMIC DNA]</scope>
</reference>
<dbReference type="AlphaFoldDB" id="A0A653CYS2"/>
<dbReference type="Proteomes" id="UP000410492">
    <property type="component" value="Unassembled WGS sequence"/>
</dbReference>
<organism evidence="3 4">
    <name type="scientific">Callosobruchus maculatus</name>
    <name type="common">Southern cowpea weevil</name>
    <name type="synonym">Pulse bruchid</name>
    <dbReference type="NCBI Taxonomy" id="64391"/>
    <lineage>
        <taxon>Eukaryota</taxon>
        <taxon>Metazoa</taxon>
        <taxon>Ecdysozoa</taxon>
        <taxon>Arthropoda</taxon>
        <taxon>Hexapoda</taxon>
        <taxon>Insecta</taxon>
        <taxon>Pterygota</taxon>
        <taxon>Neoptera</taxon>
        <taxon>Endopterygota</taxon>
        <taxon>Coleoptera</taxon>
        <taxon>Polyphaga</taxon>
        <taxon>Cucujiformia</taxon>
        <taxon>Chrysomeloidea</taxon>
        <taxon>Chrysomelidae</taxon>
        <taxon>Bruchinae</taxon>
        <taxon>Bruchini</taxon>
        <taxon>Callosobruchus</taxon>
    </lineage>
</organism>
<proteinExistence type="predicted"/>
<keyword evidence="1" id="KW-1133">Transmembrane helix</keyword>
<dbReference type="SUPFAM" id="SSF53474">
    <property type="entry name" value="alpha/beta-Hydrolases"/>
    <property type="match status" value="2"/>
</dbReference>
<keyword evidence="1" id="KW-0472">Membrane</keyword>
<dbReference type="GO" id="GO:0005789">
    <property type="term" value="C:endoplasmic reticulum membrane"/>
    <property type="evidence" value="ECO:0007669"/>
    <property type="project" value="TreeGrafter"/>
</dbReference>
<feature type="transmembrane region" description="Helical" evidence="1">
    <location>
        <begin position="41"/>
        <end position="67"/>
    </location>
</feature>
<evidence type="ECO:0000313" key="4">
    <source>
        <dbReference type="Proteomes" id="UP000410492"/>
    </source>
</evidence>
<gene>
    <name evidence="3" type="ORF">CALMAC_LOCUS12851</name>
</gene>
<keyword evidence="1" id="KW-0812">Transmembrane</keyword>